<organism evidence="16 17">
    <name type="scientific">Austropuccinia psidii MF-1</name>
    <dbReference type="NCBI Taxonomy" id="1389203"/>
    <lineage>
        <taxon>Eukaryota</taxon>
        <taxon>Fungi</taxon>
        <taxon>Dikarya</taxon>
        <taxon>Basidiomycota</taxon>
        <taxon>Pucciniomycotina</taxon>
        <taxon>Pucciniomycetes</taxon>
        <taxon>Pucciniales</taxon>
        <taxon>Sphaerophragmiaceae</taxon>
        <taxon>Austropuccinia</taxon>
    </lineage>
</organism>
<comment type="caution">
    <text evidence="16">The sequence shown here is derived from an EMBL/GenBank/DDBJ whole genome shotgun (WGS) entry which is preliminary data.</text>
</comment>
<dbReference type="OrthoDB" id="3243429at2759"/>
<keyword evidence="4" id="KW-0479">Metal-binding</keyword>
<dbReference type="GO" id="GO:0006310">
    <property type="term" value="P:DNA recombination"/>
    <property type="evidence" value="ECO:0007669"/>
    <property type="project" value="UniProtKB-KW"/>
</dbReference>
<dbReference type="SUPFAM" id="SSF53098">
    <property type="entry name" value="Ribonuclease H-like"/>
    <property type="match status" value="1"/>
</dbReference>
<evidence type="ECO:0000256" key="10">
    <source>
        <dbReference type="ARBA" id="ARBA00022918"/>
    </source>
</evidence>
<dbReference type="InterPro" id="IPR039537">
    <property type="entry name" value="Retrotran_Ty1/copia-like"/>
</dbReference>
<evidence type="ECO:0000256" key="1">
    <source>
        <dbReference type="ARBA" id="ARBA00022578"/>
    </source>
</evidence>
<evidence type="ECO:0000256" key="6">
    <source>
        <dbReference type="ARBA" id="ARBA00022801"/>
    </source>
</evidence>
<evidence type="ECO:0000256" key="2">
    <source>
        <dbReference type="ARBA" id="ARBA00022695"/>
    </source>
</evidence>
<keyword evidence="3" id="KW-0540">Nuclease</keyword>
<keyword evidence="12" id="KW-0233">DNA recombination</keyword>
<keyword evidence="9" id="KW-0229">DNA integration</keyword>
<keyword evidence="17" id="KW-1185">Reference proteome</keyword>
<evidence type="ECO:0000256" key="8">
    <source>
        <dbReference type="ARBA" id="ARBA00022884"/>
    </source>
</evidence>
<accession>A0A9Q3KYY4</accession>
<dbReference type="Gene3D" id="3.30.420.10">
    <property type="entry name" value="Ribonuclease H-like superfamily/Ribonuclease H"/>
    <property type="match status" value="1"/>
</dbReference>
<dbReference type="Proteomes" id="UP000765509">
    <property type="component" value="Unassembled WGS sequence"/>
</dbReference>
<dbReference type="PROSITE" id="PS50994">
    <property type="entry name" value="INTEGRASE"/>
    <property type="match status" value="1"/>
</dbReference>
<evidence type="ECO:0000256" key="13">
    <source>
        <dbReference type="ARBA" id="ARBA00048173"/>
    </source>
</evidence>
<dbReference type="GO" id="GO:0003964">
    <property type="term" value="F:RNA-directed DNA polymerase activity"/>
    <property type="evidence" value="ECO:0007669"/>
    <property type="project" value="UniProtKB-KW"/>
</dbReference>
<evidence type="ECO:0000313" key="17">
    <source>
        <dbReference type="Proteomes" id="UP000765509"/>
    </source>
</evidence>
<keyword evidence="6" id="KW-0378">Hydrolase</keyword>
<dbReference type="GO" id="GO:0003887">
    <property type="term" value="F:DNA-directed DNA polymerase activity"/>
    <property type="evidence" value="ECO:0007669"/>
    <property type="project" value="UniProtKB-KW"/>
</dbReference>
<keyword evidence="2" id="KW-0548">Nucleotidyltransferase</keyword>
<proteinExistence type="predicted"/>
<evidence type="ECO:0000313" key="16">
    <source>
        <dbReference type="EMBL" id="MBW0590153.1"/>
    </source>
</evidence>
<dbReference type="GO" id="GO:0046872">
    <property type="term" value="F:metal ion binding"/>
    <property type="evidence" value="ECO:0007669"/>
    <property type="project" value="UniProtKB-KW"/>
</dbReference>
<name>A0A9Q3KYY4_9BASI</name>
<dbReference type="PANTHER" id="PTHR42648">
    <property type="entry name" value="TRANSPOSASE, PUTATIVE-RELATED"/>
    <property type="match status" value="1"/>
</dbReference>
<evidence type="ECO:0000256" key="12">
    <source>
        <dbReference type="ARBA" id="ARBA00023172"/>
    </source>
</evidence>
<keyword evidence="8" id="KW-0694">RNA-binding</keyword>
<evidence type="ECO:0000256" key="4">
    <source>
        <dbReference type="ARBA" id="ARBA00022723"/>
    </source>
</evidence>
<keyword evidence="10" id="KW-0695">RNA-directed DNA polymerase</keyword>
<keyword evidence="11" id="KW-0239">DNA-directed DNA polymerase</keyword>
<gene>
    <name evidence="16" type="ORF">O181_129868</name>
</gene>
<feature type="domain" description="Integrase catalytic" evidence="15">
    <location>
        <begin position="63"/>
        <end position="229"/>
    </location>
</feature>
<protein>
    <recommendedName>
        <fullName evidence="15">Integrase catalytic domain-containing protein</fullName>
    </recommendedName>
</protein>
<dbReference type="GO" id="GO:0015074">
    <property type="term" value="P:DNA integration"/>
    <property type="evidence" value="ECO:0007669"/>
    <property type="project" value="UniProtKB-KW"/>
</dbReference>
<dbReference type="EMBL" id="AVOT02137203">
    <property type="protein sequence ID" value="MBW0590153.1"/>
    <property type="molecule type" value="Genomic_DNA"/>
</dbReference>
<dbReference type="InterPro" id="IPR012337">
    <property type="entry name" value="RNaseH-like_sf"/>
</dbReference>
<keyword evidence="11" id="KW-0808">Transferase</keyword>
<dbReference type="GO" id="GO:0005634">
    <property type="term" value="C:nucleus"/>
    <property type="evidence" value="ECO:0007669"/>
    <property type="project" value="UniProtKB-ARBA"/>
</dbReference>
<evidence type="ECO:0000256" key="14">
    <source>
        <dbReference type="ARBA" id="ARBA00049244"/>
    </source>
</evidence>
<dbReference type="InterPro" id="IPR057670">
    <property type="entry name" value="SH3_retrovirus"/>
</dbReference>
<evidence type="ECO:0000256" key="9">
    <source>
        <dbReference type="ARBA" id="ARBA00022908"/>
    </source>
</evidence>
<evidence type="ECO:0000256" key="3">
    <source>
        <dbReference type="ARBA" id="ARBA00022722"/>
    </source>
</evidence>
<dbReference type="GO" id="GO:0032196">
    <property type="term" value="P:transposition"/>
    <property type="evidence" value="ECO:0007669"/>
    <property type="project" value="UniProtKB-KW"/>
</dbReference>
<reference evidence="16" key="1">
    <citation type="submission" date="2021-03" db="EMBL/GenBank/DDBJ databases">
        <title>Draft genome sequence of rust myrtle Austropuccinia psidii MF-1, a brazilian biotype.</title>
        <authorList>
            <person name="Quecine M.C."/>
            <person name="Pachon D.M.R."/>
            <person name="Bonatelli M.L."/>
            <person name="Correr F.H."/>
            <person name="Franceschini L.M."/>
            <person name="Leite T.F."/>
            <person name="Margarido G.R.A."/>
            <person name="Almeida C.A."/>
            <person name="Ferrarezi J.A."/>
            <person name="Labate C.A."/>
        </authorList>
    </citation>
    <scope>NUCLEOTIDE SEQUENCE</scope>
    <source>
        <strain evidence="16">MF-1</strain>
    </source>
</reference>
<evidence type="ECO:0000256" key="7">
    <source>
        <dbReference type="ARBA" id="ARBA00022842"/>
    </source>
</evidence>
<dbReference type="Pfam" id="PF00665">
    <property type="entry name" value="rve"/>
    <property type="match status" value="1"/>
</dbReference>
<keyword evidence="1" id="KW-0815">Transposition</keyword>
<dbReference type="InterPro" id="IPR001584">
    <property type="entry name" value="Integrase_cat-core"/>
</dbReference>
<comment type="catalytic activity">
    <reaction evidence="13">
        <text>DNA(n) + a 2'-deoxyribonucleoside 5'-triphosphate = DNA(n+1) + diphosphate</text>
        <dbReference type="Rhea" id="RHEA:22508"/>
        <dbReference type="Rhea" id="RHEA-COMP:17339"/>
        <dbReference type="Rhea" id="RHEA-COMP:17340"/>
        <dbReference type="ChEBI" id="CHEBI:33019"/>
        <dbReference type="ChEBI" id="CHEBI:61560"/>
        <dbReference type="ChEBI" id="CHEBI:173112"/>
        <dbReference type="EC" id="2.7.7.49"/>
    </reaction>
</comment>
<dbReference type="GO" id="GO:0016787">
    <property type="term" value="F:hydrolase activity"/>
    <property type="evidence" value="ECO:0007669"/>
    <property type="project" value="UniProtKB-KW"/>
</dbReference>
<dbReference type="Pfam" id="PF25597">
    <property type="entry name" value="SH3_retrovirus"/>
    <property type="match status" value="1"/>
</dbReference>
<evidence type="ECO:0000259" key="15">
    <source>
        <dbReference type="PROSITE" id="PS50994"/>
    </source>
</evidence>
<dbReference type="GO" id="GO:0004519">
    <property type="term" value="F:endonuclease activity"/>
    <property type="evidence" value="ECO:0007669"/>
    <property type="project" value="UniProtKB-KW"/>
</dbReference>
<dbReference type="GO" id="GO:0003723">
    <property type="term" value="F:RNA binding"/>
    <property type="evidence" value="ECO:0007669"/>
    <property type="project" value="UniProtKB-KW"/>
</dbReference>
<keyword evidence="5" id="KW-0255">Endonuclease</keyword>
<dbReference type="AlphaFoldDB" id="A0A9Q3KYY4"/>
<sequence length="301" mass="34341">MKVDYHLPTAHRTMLNYYTWHERLGHVGETVIKSMGLPSTATTCKVCALNKAHRLPFKDHFDPAHLPLDCVHIDLVGPISPPSISRCKYILRIVDQATSFRIVWFLKNKSNTFHQFTVTKKLMETQHNCSLKKLVSDRGGEFLNSQFQQLENECGSVHSFSPAYTPEHNSLAERANHTILEKTRCMLNATKLPNSYWAEAVSTASLLSNYVPTPLRHNHLPHTLWTSLPPRIKKLRVFGFQAIVMTPKEHQDCKLGPTGVEGILLGYENNISVYQVLCLSNRKIFVSLEVYFTYPNRPQLS</sequence>
<keyword evidence="7" id="KW-0460">Magnesium</keyword>
<evidence type="ECO:0000256" key="11">
    <source>
        <dbReference type="ARBA" id="ARBA00022932"/>
    </source>
</evidence>
<comment type="catalytic activity">
    <reaction evidence="14">
        <text>DNA(n) + a 2'-deoxyribonucleoside 5'-triphosphate = DNA(n+1) + diphosphate</text>
        <dbReference type="Rhea" id="RHEA:22508"/>
        <dbReference type="Rhea" id="RHEA-COMP:17339"/>
        <dbReference type="Rhea" id="RHEA-COMP:17340"/>
        <dbReference type="ChEBI" id="CHEBI:33019"/>
        <dbReference type="ChEBI" id="CHEBI:61560"/>
        <dbReference type="ChEBI" id="CHEBI:173112"/>
        <dbReference type="EC" id="2.7.7.7"/>
    </reaction>
</comment>
<evidence type="ECO:0000256" key="5">
    <source>
        <dbReference type="ARBA" id="ARBA00022759"/>
    </source>
</evidence>
<dbReference type="PANTHER" id="PTHR42648:SF11">
    <property type="entry name" value="TRANSPOSON TY4-P GAG-POL POLYPROTEIN"/>
    <property type="match status" value="1"/>
</dbReference>
<dbReference type="InterPro" id="IPR036397">
    <property type="entry name" value="RNaseH_sf"/>
</dbReference>